<protein>
    <recommendedName>
        <fullName evidence="3">Calcineurin-like phosphoesterase domain-containing protein</fullName>
    </recommendedName>
</protein>
<dbReference type="GeneID" id="25561768"/>
<gene>
    <name evidence="1" type="ORF">AMSG_02057</name>
</gene>
<dbReference type="STRING" id="461836.A0A0L0DUZ2"/>
<keyword evidence="2" id="KW-1185">Reference proteome</keyword>
<accession>A0A0L0DUZ2</accession>
<proteinExistence type="predicted"/>
<name>A0A0L0DUZ2_THETB</name>
<dbReference type="InterPro" id="IPR029052">
    <property type="entry name" value="Metallo-depent_PP-like"/>
</dbReference>
<dbReference type="SUPFAM" id="SSF56300">
    <property type="entry name" value="Metallo-dependent phosphatases"/>
    <property type="match status" value="1"/>
</dbReference>
<evidence type="ECO:0000313" key="1">
    <source>
        <dbReference type="EMBL" id="KNC56045.1"/>
    </source>
</evidence>
<dbReference type="RefSeq" id="XP_013761089.1">
    <property type="nucleotide sequence ID" value="XM_013905635.1"/>
</dbReference>
<organism evidence="1 2">
    <name type="scientific">Thecamonas trahens ATCC 50062</name>
    <dbReference type="NCBI Taxonomy" id="461836"/>
    <lineage>
        <taxon>Eukaryota</taxon>
        <taxon>Apusozoa</taxon>
        <taxon>Apusomonadida</taxon>
        <taxon>Apusomonadidae</taxon>
        <taxon>Thecamonas</taxon>
    </lineage>
</organism>
<evidence type="ECO:0000313" key="2">
    <source>
        <dbReference type="Proteomes" id="UP000054408"/>
    </source>
</evidence>
<dbReference type="OMA" id="DGWWVRL"/>
<dbReference type="OrthoDB" id="426586at2759"/>
<reference evidence="1 2" key="1">
    <citation type="submission" date="2010-05" db="EMBL/GenBank/DDBJ databases">
        <title>The Genome Sequence of Thecamonas trahens ATCC 50062.</title>
        <authorList>
            <consortium name="The Broad Institute Genome Sequencing Platform"/>
            <person name="Russ C."/>
            <person name="Cuomo C."/>
            <person name="Shea T."/>
            <person name="Young S.K."/>
            <person name="Zeng Q."/>
            <person name="Koehrsen M."/>
            <person name="Haas B."/>
            <person name="Borodovsky M."/>
            <person name="Guigo R."/>
            <person name="Alvarado L."/>
            <person name="Berlin A."/>
            <person name="Bochicchio J."/>
            <person name="Borenstein D."/>
            <person name="Chapman S."/>
            <person name="Chen Z."/>
            <person name="Freedman E."/>
            <person name="Gellesch M."/>
            <person name="Goldberg J."/>
            <person name="Griggs A."/>
            <person name="Gujja S."/>
            <person name="Heilman E."/>
            <person name="Heiman D."/>
            <person name="Hepburn T."/>
            <person name="Howarth C."/>
            <person name="Jen D."/>
            <person name="Larson L."/>
            <person name="Mehta T."/>
            <person name="Park D."/>
            <person name="Pearson M."/>
            <person name="Roberts A."/>
            <person name="Saif S."/>
            <person name="Shenoy N."/>
            <person name="Sisk P."/>
            <person name="Stolte C."/>
            <person name="Sykes S."/>
            <person name="Thomson T."/>
            <person name="Walk T."/>
            <person name="White J."/>
            <person name="Yandava C."/>
            <person name="Burger G."/>
            <person name="Gray M.W."/>
            <person name="Holland P.W.H."/>
            <person name="King N."/>
            <person name="Lang F.B.F."/>
            <person name="Roger A.J."/>
            <person name="Ruiz-Trillo I."/>
            <person name="Lander E."/>
            <person name="Nusbaum C."/>
        </authorList>
    </citation>
    <scope>NUCLEOTIDE SEQUENCE [LARGE SCALE GENOMIC DNA]</scope>
    <source>
        <strain evidence="1 2">ATCC 50062</strain>
    </source>
</reference>
<dbReference type="Proteomes" id="UP000054408">
    <property type="component" value="Unassembled WGS sequence"/>
</dbReference>
<dbReference type="PANTHER" id="PTHR42254:SF1">
    <property type="entry name" value="CALCINEURIN-LIKE PHOSPHOESTERASE DOMAIN-CONTAINING PROTEIN"/>
    <property type="match status" value="1"/>
</dbReference>
<evidence type="ECO:0008006" key="3">
    <source>
        <dbReference type="Google" id="ProtNLM"/>
    </source>
</evidence>
<dbReference type="Gene3D" id="3.60.21.10">
    <property type="match status" value="1"/>
</dbReference>
<dbReference type="EMBL" id="GL349440">
    <property type="protein sequence ID" value="KNC56045.1"/>
    <property type="molecule type" value="Genomic_DNA"/>
</dbReference>
<dbReference type="PANTHER" id="PTHR42254">
    <property type="entry name" value="METALLOPHOS DOMAIN-CONTAINING PROTEIN"/>
    <property type="match status" value="1"/>
</dbReference>
<dbReference type="eggNOG" id="ENOG502RPJG">
    <property type="taxonomic scope" value="Eukaryota"/>
</dbReference>
<dbReference type="AlphaFoldDB" id="A0A0L0DUZ2"/>
<sequence>MDSGRPIGYVTDVEGNAEYFCRYVEESTVVCFATAAPDHPARLGSAAGPLPNLVFTPEAEADGAVFVYGGDVCDKGNGDLRVIACLLAFKEAFPERVFLLVGNRDVNKLRFSAELAHPTPADDMFTLYWVEEAKRKLYPDYLVEKGFQDTPSARLRWMLDCTMGSEGAFDRRREELAILAGAASTESITDAQVYASYVGAAAKGGVLHKYLLQGQIAALVDGTLFVHGAVNDANIGYVPPLDGAQVLPSPAPGIDTLATAPPPELGVAEWVAALNAWYNEQMAQWDASPQWEDPPACTRRGGNSLMDYGVPGGWAGAPPSARVLAYLAASGVTRVITGHTPHGQSPTVMVVPAGGDARITFVIADTSYSDMSAPDNRGSAITAIAVSSGGSIRFHGQDRDGLRHDFVVPTETHIGALTPDGFRVKTREASSGTYVLTRTRGFAVELVKLDEERLCAALESGVEPSSASKL</sequence>